<comment type="caution">
    <text evidence="1">The sequence shown here is derived from an EMBL/GenBank/DDBJ whole genome shotgun (WGS) entry which is preliminary data.</text>
</comment>
<gene>
    <name evidence="1" type="ORF">C7H52_12905</name>
</gene>
<dbReference type="AlphaFoldDB" id="A0A2T1N5N0"/>
<protein>
    <submittedName>
        <fullName evidence="1">Ribonuclease HII</fullName>
    </submittedName>
</protein>
<dbReference type="Proteomes" id="UP000238426">
    <property type="component" value="Unassembled WGS sequence"/>
</dbReference>
<accession>A0A2T1N5N0</accession>
<name>A0A2T1N5N0_9FLAO</name>
<dbReference type="OrthoDB" id="1093345at2"/>
<organism evidence="1 2">
    <name type="scientific">Aurantibacter aestuarii</name>
    <dbReference type="NCBI Taxonomy" id="1266046"/>
    <lineage>
        <taxon>Bacteria</taxon>
        <taxon>Pseudomonadati</taxon>
        <taxon>Bacteroidota</taxon>
        <taxon>Flavobacteriia</taxon>
        <taxon>Flavobacteriales</taxon>
        <taxon>Flavobacteriaceae</taxon>
        <taxon>Aurantibacter</taxon>
    </lineage>
</organism>
<reference evidence="1 2" key="1">
    <citation type="submission" date="2018-03" db="EMBL/GenBank/DDBJ databases">
        <title>Mesoflavibacter sp. HG37 and Mesoflavibacter sp. HG96 sp.nov., two marine bacteria isolated from seawater of Western Pacific Ocean.</title>
        <authorList>
            <person name="Cheng H."/>
            <person name="Wu Y.-H."/>
            <person name="Guo L.-L."/>
            <person name="Xu X.-W."/>
        </authorList>
    </citation>
    <scope>NUCLEOTIDE SEQUENCE [LARGE SCALE GENOMIC DNA]</scope>
    <source>
        <strain evidence="1 2">KCTC 32269</strain>
    </source>
</reference>
<sequence length="798" mass="91121">MKALWLSLIILICFSCKTDTKHYKAEDFINDNASTVIRISNVENLSSNLNNNDLLSQLSSTKNYINLKSTFEIFSKINSEYPIYLNLFSSEEFSFSTTYSDVFLKLKDDKELVRDSITIDELSVEKMTFNNKNLFLSKQGNVIVGANTKERLKETLQTLASDQLLKLLKTTNETTELSIIKNEKQTLKTPLFIDSLLNTKQLTNYLAFDVDLSQENILLNGISKATDSTKSLINIFKNTIAQENELALITPNNSDGFLSITYNDYQIFKSNLDAFNNKKSSEDYTTLLNNISEIGIIYNDSNALVLNTIDAEYTKNQLSDQQIEIETYRSIPIYSFNKPDFFKNELAPFFNTRVQYYCQLDQFFIFSNTKEVLLDIIANYQNKTTLFFKAYYKAVSKQLSSHSSLLQVVNGKSLEAILKTSLKMSASLDLEPYRTSAVQFTYDDDFAHFNAVFNKSKVVKELNTVTEKFNIKLDEDILNDPQFVKNHVTGKNEILVQDVKNTLYLISNTGKILWKKTLKEEILGKIEQVDLLKNGKLQYAFTTKKAMYVLDREGNDTKPFPVTLKDKVTQPLSVFEYEGRKNYRFLITQGKELLMLDAKGKNVSGFKYKKDNTITSQPKHFRIGTKDYIAFKAKDELIILDRVGSIRIPVKENFKFSDNELFLNQNKFTFTTEDGELVTLTASGAIAKQALGLTKNHGFDASSVSSTYLTENKLTINGKTIELDFGNYTKPQLFYSNDKIFVSVTDLQTQKLYVFDSNAKLIYNFPVFATASIDLKNTHQIEIVTKGDTNSILFYTTN</sequence>
<keyword evidence="2" id="KW-1185">Reference proteome</keyword>
<dbReference type="EMBL" id="PXOQ01000015">
    <property type="protein sequence ID" value="PSG86575.1"/>
    <property type="molecule type" value="Genomic_DNA"/>
</dbReference>
<evidence type="ECO:0000313" key="1">
    <source>
        <dbReference type="EMBL" id="PSG86575.1"/>
    </source>
</evidence>
<proteinExistence type="predicted"/>
<dbReference type="RefSeq" id="WP_106464313.1">
    <property type="nucleotide sequence ID" value="NZ_PXOQ01000015.1"/>
</dbReference>
<evidence type="ECO:0000313" key="2">
    <source>
        <dbReference type="Proteomes" id="UP000238426"/>
    </source>
</evidence>